<comment type="caution">
    <text evidence="1">The sequence shown here is derived from an EMBL/GenBank/DDBJ whole genome shotgun (WGS) entry which is preliminary data.</text>
</comment>
<sequence>MIKRMEGIKSGQNVEVKETQEFLEVFQGDWHGHITATASQSLERGHFNKSQVLPGCEDGQKLYVCVKNVEDEDDYASLATYSPLPIFFSIAREVVRCNEWLSTIFEMV</sequence>
<accession>A0AAV4A2B3</accession>
<dbReference type="EMBL" id="BLXT01003539">
    <property type="protein sequence ID" value="GFO01759.1"/>
    <property type="molecule type" value="Genomic_DNA"/>
</dbReference>
<dbReference type="Proteomes" id="UP000735302">
    <property type="component" value="Unassembled WGS sequence"/>
</dbReference>
<organism evidence="1 2">
    <name type="scientific">Plakobranchus ocellatus</name>
    <dbReference type="NCBI Taxonomy" id="259542"/>
    <lineage>
        <taxon>Eukaryota</taxon>
        <taxon>Metazoa</taxon>
        <taxon>Spiralia</taxon>
        <taxon>Lophotrochozoa</taxon>
        <taxon>Mollusca</taxon>
        <taxon>Gastropoda</taxon>
        <taxon>Heterobranchia</taxon>
        <taxon>Euthyneura</taxon>
        <taxon>Panpulmonata</taxon>
        <taxon>Sacoglossa</taxon>
        <taxon>Placobranchoidea</taxon>
        <taxon>Plakobranchidae</taxon>
        <taxon>Plakobranchus</taxon>
    </lineage>
</organism>
<protein>
    <submittedName>
        <fullName evidence="1">Uncharacterized protein</fullName>
    </submittedName>
</protein>
<gene>
    <name evidence="1" type="ORF">PoB_002826400</name>
</gene>
<name>A0AAV4A2B3_9GAST</name>
<reference evidence="1 2" key="1">
    <citation type="journal article" date="2021" name="Elife">
        <title>Chloroplast acquisition without the gene transfer in kleptoplastic sea slugs, Plakobranchus ocellatus.</title>
        <authorList>
            <person name="Maeda T."/>
            <person name="Takahashi S."/>
            <person name="Yoshida T."/>
            <person name="Shimamura S."/>
            <person name="Takaki Y."/>
            <person name="Nagai Y."/>
            <person name="Toyoda A."/>
            <person name="Suzuki Y."/>
            <person name="Arimoto A."/>
            <person name="Ishii H."/>
            <person name="Satoh N."/>
            <person name="Nishiyama T."/>
            <person name="Hasebe M."/>
            <person name="Maruyama T."/>
            <person name="Minagawa J."/>
            <person name="Obokata J."/>
            <person name="Shigenobu S."/>
        </authorList>
    </citation>
    <scope>NUCLEOTIDE SEQUENCE [LARGE SCALE GENOMIC DNA]</scope>
</reference>
<dbReference type="AlphaFoldDB" id="A0AAV4A2B3"/>
<evidence type="ECO:0000313" key="2">
    <source>
        <dbReference type="Proteomes" id="UP000735302"/>
    </source>
</evidence>
<evidence type="ECO:0000313" key="1">
    <source>
        <dbReference type="EMBL" id="GFO01759.1"/>
    </source>
</evidence>
<proteinExistence type="predicted"/>
<keyword evidence="2" id="KW-1185">Reference proteome</keyword>